<dbReference type="EMBL" id="FAXN01000038">
    <property type="protein sequence ID" value="CUV65500.1"/>
    <property type="molecule type" value="Genomic_DNA"/>
</dbReference>
<dbReference type="GO" id="GO:0006633">
    <property type="term" value="P:fatty acid biosynthetic process"/>
    <property type="evidence" value="ECO:0007669"/>
    <property type="project" value="UniProtKB-UniRule"/>
</dbReference>
<evidence type="ECO:0000256" key="7">
    <source>
        <dbReference type="ARBA" id="ARBA00023160"/>
    </source>
</evidence>
<reference evidence="10" key="1">
    <citation type="submission" date="2015-11" db="EMBL/GenBank/DDBJ databases">
        <authorList>
            <person name="Zhang Y."/>
            <person name="Guo Z."/>
        </authorList>
    </citation>
    <scope>NUCLEOTIDE SEQUENCE</scope>
    <source>
        <strain evidence="10">BN30871</strain>
    </source>
</reference>
<dbReference type="InterPro" id="IPR037143">
    <property type="entry name" value="4-PPantetheinyl_Trfase_dom_sf"/>
</dbReference>
<evidence type="ECO:0000259" key="9">
    <source>
        <dbReference type="Pfam" id="PF01648"/>
    </source>
</evidence>
<evidence type="ECO:0000313" key="10">
    <source>
        <dbReference type="EMBL" id="CUV65500.1"/>
    </source>
</evidence>
<dbReference type="AlphaFoldDB" id="A0A0S4XND6"/>
<gene>
    <name evidence="8 10" type="primary">acpS</name>
    <name evidence="10" type="ORF">BN3087_380016</name>
</gene>
<dbReference type="Gene3D" id="3.90.470.20">
    <property type="entry name" value="4'-phosphopantetheinyl transferase domain"/>
    <property type="match status" value="1"/>
</dbReference>
<evidence type="ECO:0000256" key="1">
    <source>
        <dbReference type="ARBA" id="ARBA00022516"/>
    </source>
</evidence>
<feature type="binding site" evidence="8">
    <location>
        <position position="6"/>
    </location>
    <ligand>
        <name>Mg(2+)</name>
        <dbReference type="ChEBI" id="CHEBI:18420"/>
    </ligand>
</feature>
<comment type="cofactor">
    <cofactor evidence="8">
        <name>Mg(2+)</name>
        <dbReference type="ChEBI" id="CHEBI:18420"/>
    </cofactor>
</comment>
<dbReference type="GO" id="GO:0008897">
    <property type="term" value="F:holo-[acyl-carrier-protein] synthase activity"/>
    <property type="evidence" value="ECO:0007669"/>
    <property type="project" value="UniProtKB-UniRule"/>
</dbReference>
<dbReference type="GO" id="GO:0005737">
    <property type="term" value="C:cytoplasm"/>
    <property type="evidence" value="ECO:0007669"/>
    <property type="project" value="UniProtKB-SubCell"/>
</dbReference>
<keyword evidence="1 8" id="KW-0444">Lipid biosynthesis</keyword>
<dbReference type="GO" id="GO:0000287">
    <property type="term" value="F:magnesium ion binding"/>
    <property type="evidence" value="ECO:0007669"/>
    <property type="project" value="UniProtKB-UniRule"/>
</dbReference>
<feature type="binding site" evidence="8">
    <location>
        <position position="51"/>
    </location>
    <ligand>
        <name>Mg(2+)</name>
        <dbReference type="ChEBI" id="CHEBI:18420"/>
    </ligand>
</feature>
<dbReference type="EC" id="2.7.8.7" evidence="8"/>
<keyword evidence="3 8" id="KW-0479">Metal-binding</keyword>
<dbReference type="NCBIfam" id="TIGR00556">
    <property type="entry name" value="pantethn_trn"/>
    <property type="match status" value="1"/>
</dbReference>
<protein>
    <recommendedName>
        <fullName evidence="8">Holo-[acyl-carrier-protein] synthase</fullName>
        <shortName evidence="8">Holo-ACP synthase</shortName>
        <ecNumber evidence="8">2.7.8.7</ecNumber>
    </recommendedName>
    <alternativeName>
        <fullName evidence="8">4'-phosphopantetheinyl transferase AcpS</fullName>
    </alternativeName>
</protein>
<feature type="domain" description="4'-phosphopantetheinyl transferase" evidence="9">
    <location>
        <begin position="3"/>
        <end position="111"/>
    </location>
</feature>
<evidence type="ECO:0000256" key="4">
    <source>
        <dbReference type="ARBA" id="ARBA00022832"/>
    </source>
</evidence>
<proteinExistence type="inferred from homology"/>
<evidence type="ECO:0000256" key="5">
    <source>
        <dbReference type="ARBA" id="ARBA00022842"/>
    </source>
</evidence>
<comment type="subcellular location">
    <subcellularLocation>
        <location evidence="8">Cytoplasm</location>
    </subcellularLocation>
</comment>
<dbReference type="Pfam" id="PF01648">
    <property type="entry name" value="ACPS"/>
    <property type="match status" value="1"/>
</dbReference>
<keyword evidence="8" id="KW-0963">Cytoplasm</keyword>
<keyword evidence="2 8" id="KW-0808">Transferase</keyword>
<evidence type="ECO:0000256" key="2">
    <source>
        <dbReference type="ARBA" id="ARBA00022679"/>
    </source>
</evidence>
<comment type="catalytic activity">
    <reaction evidence="8">
        <text>apo-[ACP] + CoA = holo-[ACP] + adenosine 3',5'-bisphosphate + H(+)</text>
        <dbReference type="Rhea" id="RHEA:12068"/>
        <dbReference type="Rhea" id="RHEA-COMP:9685"/>
        <dbReference type="Rhea" id="RHEA-COMP:9690"/>
        <dbReference type="ChEBI" id="CHEBI:15378"/>
        <dbReference type="ChEBI" id="CHEBI:29999"/>
        <dbReference type="ChEBI" id="CHEBI:57287"/>
        <dbReference type="ChEBI" id="CHEBI:58343"/>
        <dbReference type="ChEBI" id="CHEBI:64479"/>
        <dbReference type="EC" id="2.7.8.7"/>
    </reaction>
</comment>
<sequence length="116" mass="12339">MKIGTDIIAINRIEKAIEKHGNTFKERFLNEDEIALAKNSASVAGFWAAKEAISKAFGCGIGAELGFHDIIIAKNSKGAPRFTLSEKVAPNFPHTNSSLSISHDGGFAIAVVVIGE</sequence>
<dbReference type="SUPFAM" id="SSF56214">
    <property type="entry name" value="4'-phosphopantetheinyl transferase"/>
    <property type="match status" value="1"/>
</dbReference>
<evidence type="ECO:0000256" key="3">
    <source>
        <dbReference type="ARBA" id="ARBA00022723"/>
    </source>
</evidence>
<keyword evidence="4 8" id="KW-0276">Fatty acid metabolism</keyword>
<dbReference type="InterPro" id="IPR004568">
    <property type="entry name" value="Ppantetheine-prot_Trfase_dom"/>
</dbReference>
<keyword evidence="7 8" id="KW-0275">Fatty acid biosynthesis</keyword>
<dbReference type="InterPro" id="IPR008278">
    <property type="entry name" value="4-PPantetheinyl_Trfase_dom"/>
</dbReference>
<comment type="function">
    <text evidence="8">Transfers the 4'-phosphopantetheine moiety from coenzyme A to a Ser of acyl-carrier-protein.</text>
</comment>
<keyword evidence="5 8" id="KW-0460">Magnesium</keyword>
<evidence type="ECO:0000256" key="6">
    <source>
        <dbReference type="ARBA" id="ARBA00023098"/>
    </source>
</evidence>
<evidence type="ECO:0000256" key="8">
    <source>
        <dbReference type="HAMAP-Rule" id="MF_00101"/>
    </source>
</evidence>
<keyword evidence="6 8" id="KW-0443">Lipid metabolism</keyword>
<name>A0A0S4XND6_9BACT</name>
<dbReference type="NCBIfam" id="TIGR00516">
    <property type="entry name" value="acpS"/>
    <property type="match status" value="1"/>
</dbReference>
<organism evidence="10">
    <name type="scientific">Sulfurovum sp. enrichment culture clone C5</name>
    <dbReference type="NCBI Taxonomy" id="497650"/>
    <lineage>
        <taxon>Bacteria</taxon>
        <taxon>Pseudomonadati</taxon>
        <taxon>Campylobacterota</taxon>
        <taxon>Epsilonproteobacteria</taxon>
        <taxon>Campylobacterales</taxon>
        <taxon>Sulfurovaceae</taxon>
        <taxon>Sulfurovum</taxon>
        <taxon>environmental samples</taxon>
    </lineage>
</organism>
<dbReference type="HAMAP" id="MF_00101">
    <property type="entry name" value="AcpS"/>
    <property type="match status" value="1"/>
</dbReference>
<comment type="similarity">
    <text evidence="8">Belongs to the P-Pant transferase superfamily. AcpS family.</text>
</comment>
<accession>A0A0S4XND6</accession>
<dbReference type="InterPro" id="IPR002582">
    <property type="entry name" value="ACPS"/>
</dbReference>